<dbReference type="PANTHER" id="PTHR37489">
    <property type="entry name" value="DUF3500 DOMAIN-CONTAINING PROTEIN"/>
    <property type="match status" value="1"/>
</dbReference>
<organism evidence="1 2">
    <name type="scientific">Cladophialophora chaetospira</name>
    <dbReference type="NCBI Taxonomy" id="386627"/>
    <lineage>
        <taxon>Eukaryota</taxon>
        <taxon>Fungi</taxon>
        <taxon>Dikarya</taxon>
        <taxon>Ascomycota</taxon>
        <taxon>Pezizomycotina</taxon>
        <taxon>Eurotiomycetes</taxon>
        <taxon>Chaetothyriomycetidae</taxon>
        <taxon>Chaetothyriales</taxon>
        <taxon>Herpotrichiellaceae</taxon>
        <taxon>Cladophialophora</taxon>
    </lineage>
</organism>
<dbReference type="EMBL" id="JAPDRK010000028">
    <property type="protein sequence ID" value="KAJ9602185.1"/>
    <property type="molecule type" value="Genomic_DNA"/>
</dbReference>
<evidence type="ECO:0000313" key="2">
    <source>
        <dbReference type="Proteomes" id="UP001172673"/>
    </source>
</evidence>
<dbReference type="InterPro" id="IPR021889">
    <property type="entry name" value="DUF3500"/>
</dbReference>
<dbReference type="PANTHER" id="PTHR37489:SF1">
    <property type="entry name" value="DUF3500 DOMAIN-CONTAINING PROTEIN"/>
    <property type="match status" value="1"/>
</dbReference>
<dbReference type="Pfam" id="PF12006">
    <property type="entry name" value="DUF3500"/>
    <property type="match status" value="1"/>
</dbReference>
<protein>
    <recommendedName>
        <fullName evidence="3">DUF3500 domain-containing protein</fullName>
    </recommendedName>
</protein>
<comment type="caution">
    <text evidence="1">The sequence shown here is derived from an EMBL/GenBank/DDBJ whole genome shotgun (WGS) entry which is preliminary data.</text>
</comment>
<keyword evidence="2" id="KW-1185">Reference proteome</keyword>
<name>A0AA38WW17_9EURO</name>
<sequence length="425" mass="48327">MEKIPLRSTNWRDFIPPPDSKRSIELATSNASEWADLRCAEPFMVGWRASWDRLYKEPYKGITTDGKVEPDLFALAKAGGDQGAPTAEMVAAAANILSLAMPEQRQAMMLNIDAHEWRAWMNPEIYISRHGVRLEEVSENVVEAIHALLRASLSEAGYYKAYGCMKVNHFLGEVVNGRKVCNVNSYNFSLFGRPSIIEPWGWQLFGHHFVINCFVLGTQMVVTPVFMGAEPNVIDSGPYEGTELFTDQEQTALKLITSLDEETLSRVRIFKELQGDEYPKERWHPADQRHLGGAFHDNREIPYEGALVTSLSPAQQELIRSLLSLSLNYLPKGALRAKMGEIDSHWSQTYFAWIGHFTREDGFYYKVHSPVVMLEFDHHSGVFLNNALPLPFHIHTLVRTPNGNDYGKDLLRRYEERRSAMVNGH</sequence>
<dbReference type="AlphaFoldDB" id="A0AA38WW17"/>
<evidence type="ECO:0000313" key="1">
    <source>
        <dbReference type="EMBL" id="KAJ9602185.1"/>
    </source>
</evidence>
<accession>A0AA38WW17</accession>
<evidence type="ECO:0008006" key="3">
    <source>
        <dbReference type="Google" id="ProtNLM"/>
    </source>
</evidence>
<proteinExistence type="predicted"/>
<reference evidence="1" key="1">
    <citation type="submission" date="2022-10" db="EMBL/GenBank/DDBJ databases">
        <title>Culturing micro-colonial fungi from biological soil crusts in the Mojave desert and describing Neophaeococcomyces mojavensis, and introducing the new genera and species Taxawa tesnikishii.</title>
        <authorList>
            <person name="Kurbessoian T."/>
            <person name="Stajich J.E."/>
        </authorList>
    </citation>
    <scope>NUCLEOTIDE SEQUENCE</scope>
    <source>
        <strain evidence="1">TK_41</strain>
    </source>
</reference>
<gene>
    <name evidence="1" type="ORF">H2200_013305</name>
</gene>
<dbReference type="Proteomes" id="UP001172673">
    <property type="component" value="Unassembled WGS sequence"/>
</dbReference>